<feature type="transmembrane region" description="Helical" evidence="3">
    <location>
        <begin position="131"/>
        <end position="154"/>
    </location>
</feature>
<dbReference type="GO" id="GO:0016746">
    <property type="term" value="F:acyltransferase activity"/>
    <property type="evidence" value="ECO:0007669"/>
    <property type="project" value="UniProtKB-KW"/>
</dbReference>
<comment type="similarity">
    <text evidence="2">Belongs to the acyltransferase 3 family.</text>
</comment>
<proteinExistence type="inferred from homology"/>
<organism evidence="5 6">
    <name type="scientific">Paenibacillus chartarius</name>
    <dbReference type="NCBI Taxonomy" id="747481"/>
    <lineage>
        <taxon>Bacteria</taxon>
        <taxon>Bacillati</taxon>
        <taxon>Bacillota</taxon>
        <taxon>Bacilli</taxon>
        <taxon>Bacillales</taxon>
        <taxon>Paenibacillaceae</taxon>
        <taxon>Paenibacillus</taxon>
    </lineage>
</organism>
<evidence type="ECO:0000313" key="6">
    <source>
        <dbReference type="Proteomes" id="UP001589776"/>
    </source>
</evidence>
<evidence type="ECO:0000256" key="3">
    <source>
        <dbReference type="SAM" id="Phobius"/>
    </source>
</evidence>
<accession>A0ABV6DKS6</accession>
<protein>
    <submittedName>
        <fullName evidence="5">Acyltransferase family protein</fullName>
        <ecNumber evidence="5">2.3.-.-</ecNumber>
    </submittedName>
</protein>
<reference evidence="5 6" key="1">
    <citation type="submission" date="2024-09" db="EMBL/GenBank/DDBJ databases">
        <authorList>
            <person name="Sun Q."/>
            <person name="Mori K."/>
        </authorList>
    </citation>
    <scope>NUCLEOTIDE SEQUENCE [LARGE SCALE GENOMIC DNA]</scope>
    <source>
        <strain evidence="5 6">CCM 7759</strain>
    </source>
</reference>
<name>A0ABV6DKS6_9BACL</name>
<evidence type="ECO:0000256" key="2">
    <source>
        <dbReference type="ARBA" id="ARBA00007400"/>
    </source>
</evidence>
<feature type="transmembrane region" description="Helical" evidence="3">
    <location>
        <begin position="223"/>
        <end position="241"/>
    </location>
</feature>
<feature type="transmembrane region" description="Helical" evidence="3">
    <location>
        <begin position="289"/>
        <end position="308"/>
    </location>
</feature>
<keyword evidence="6" id="KW-1185">Reference proteome</keyword>
<comment type="caution">
    <text evidence="5">The sequence shown here is derived from an EMBL/GenBank/DDBJ whole genome shotgun (WGS) entry which is preliminary data.</text>
</comment>
<keyword evidence="3" id="KW-1133">Transmembrane helix</keyword>
<feature type="transmembrane region" description="Helical" evidence="3">
    <location>
        <begin position="161"/>
        <end position="180"/>
    </location>
</feature>
<dbReference type="EC" id="2.3.-.-" evidence="5"/>
<feature type="transmembrane region" description="Helical" evidence="3">
    <location>
        <begin position="85"/>
        <end position="103"/>
    </location>
</feature>
<keyword evidence="3" id="KW-0472">Membrane</keyword>
<feature type="domain" description="Acyltransferase 3" evidence="4">
    <location>
        <begin position="12"/>
        <end position="335"/>
    </location>
</feature>
<evidence type="ECO:0000256" key="1">
    <source>
        <dbReference type="ARBA" id="ARBA00004370"/>
    </source>
</evidence>
<gene>
    <name evidence="5" type="ORF">ACFFK0_12370</name>
</gene>
<keyword evidence="5" id="KW-0012">Acyltransferase</keyword>
<dbReference type="Pfam" id="PF01757">
    <property type="entry name" value="Acyl_transf_3"/>
    <property type="match status" value="1"/>
</dbReference>
<feature type="transmembrane region" description="Helical" evidence="3">
    <location>
        <begin position="253"/>
        <end position="277"/>
    </location>
</feature>
<feature type="transmembrane region" description="Helical" evidence="3">
    <location>
        <begin position="45"/>
        <end position="64"/>
    </location>
</feature>
<dbReference type="InterPro" id="IPR002656">
    <property type="entry name" value="Acyl_transf_3_dom"/>
</dbReference>
<keyword evidence="5" id="KW-0808">Transferase</keyword>
<dbReference type="InterPro" id="IPR050879">
    <property type="entry name" value="Acyltransferase_3"/>
</dbReference>
<dbReference type="PANTHER" id="PTHR23028">
    <property type="entry name" value="ACETYLTRANSFERASE"/>
    <property type="match status" value="1"/>
</dbReference>
<evidence type="ECO:0000259" key="4">
    <source>
        <dbReference type="Pfam" id="PF01757"/>
    </source>
</evidence>
<dbReference type="Proteomes" id="UP001589776">
    <property type="component" value="Unassembled WGS sequence"/>
</dbReference>
<dbReference type="EMBL" id="JBHLWN010000048">
    <property type="protein sequence ID" value="MFC0213234.1"/>
    <property type="molecule type" value="Genomic_DNA"/>
</dbReference>
<dbReference type="PANTHER" id="PTHR23028:SF131">
    <property type="entry name" value="BLR2367 PROTEIN"/>
    <property type="match status" value="1"/>
</dbReference>
<dbReference type="RefSeq" id="WP_377470519.1">
    <property type="nucleotide sequence ID" value="NZ_JBHLWN010000048.1"/>
</dbReference>
<keyword evidence="3" id="KW-0812">Transmembrane</keyword>
<evidence type="ECO:0000313" key="5">
    <source>
        <dbReference type="EMBL" id="MFC0213234.1"/>
    </source>
</evidence>
<feature type="transmembrane region" description="Helical" evidence="3">
    <location>
        <begin position="320"/>
        <end position="341"/>
    </location>
</feature>
<sequence length="362" mass="40739">MSRNNQIMLQASRGAAACVVLLFHLSSMSYKYFHYNLFGLNGLDRSGGVDYFFVLTGFLMYWIYGDRIGSRMDIRSYTANRLLRIYPLHGLLTLLVIPVYFLIPGYELGFETQPDAIFKSLLLIPQEHGPILGVAWSLSYFVLFYGVFALLMAINRRSATLLLSIWVCVIVANALQLPVIGPVIRQHFYLNFLFDSTNLELLAGCAAAYWLKRSQRRGDAMNSPSSLLWSGLIGFPLLWILKHFGIISVSQYLWYLPPSLCVLIGLATGSFASGPLPRWTILLSRLGDASYTILLTHLLSISVLMKLAHGLNLTQGVSPLWVNLIILIAALFISYQLHLWVEKPLMTSLRTLLPTPRKAHSH</sequence>
<comment type="subcellular location">
    <subcellularLocation>
        <location evidence="1">Membrane</location>
    </subcellularLocation>
</comment>